<name>A0ABV6QKL3_9ACTN</name>
<accession>A0ABV6QKL3</accession>
<feature type="transmembrane region" description="Helical" evidence="7">
    <location>
        <begin position="30"/>
        <end position="47"/>
    </location>
</feature>
<feature type="transmembrane region" description="Helical" evidence="7">
    <location>
        <begin position="249"/>
        <end position="267"/>
    </location>
</feature>
<keyword evidence="5 7" id="KW-1133">Transmembrane helix</keyword>
<sequence length="374" mass="39791">MSTQLTAVLVPAFIPSPSQGVWELGPLPLRGYALCILLGIFAGYLLGKRRWVARGGKAEVAGDMVMWAVPFGLVGARIYHVLTDYQLYFGDGRNPVDALKIWNGGLGIWGGVAFGALGAWIACRRHGVPFLAMADAFAPGVALAQAIGRWGNWFNQELFGGPTTQPWGLEIDLAHRPEGYEQFATFHPTFLYEFLWNLGVVALVILVDRRYKLGHGRAFALYVAGYTLGRGWIEYMRIDTVNHVFGLRLNVWTSIILFIAAIAYFVISLRRRPGQEDLTALPDGDSGSGSAAATAADADADADAETATSADDDTSASAAADDTEAATDMEKPATAPASADATEADNSAEPQADVPADPKADGGDVKAPGDGARA</sequence>
<evidence type="ECO:0000256" key="4">
    <source>
        <dbReference type="ARBA" id="ARBA00022692"/>
    </source>
</evidence>
<comment type="caution">
    <text evidence="9">The sequence shown here is derived from an EMBL/GenBank/DDBJ whole genome shotgun (WGS) entry which is preliminary data.</text>
</comment>
<comment type="function">
    <text evidence="7">Catalyzes the transfer of the diacylglyceryl group from phosphatidylglycerol to the sulfhydryl group of the N-terminal cysteine of a prolipoprotein, the first step in the formation of mature lipoproteins.</text>
</comment>
<organism evidence="9 10">
    <name type="scientific">Kribbella deserti</name>
    <dbReference type="NCBI Taxonomy" id="1926257"/>
    <lineage>
        <taxon>Bacteria</taxon>
        <taxon>Bacillati</taxon>
        <taxon>Actinomycetota</taxon>
        <taxon>Actinomycetes</taxon>
        <taxon>Propionibacteriales</taxon>
        <taxon>Kribbellaceae</taxon>
        <taxon>Kribbella</taxon>
    </lineage>
</organism>
<dbReference type="PANTHER" id="PTHR30589">
    <property type="entry name" value="PROLIPOPROTEIN DIACYLGLYCERYL TRANSFERASE"/>
    <property type="match status" value="1"/>
</dbReference>
<keyword evidence="2 7" id="KW-1003">Cell membrane</keyword>
<reference evidence="9 10" key="1">
    <citation type="submission" date="2024-09" db="EMBL/GenBank/DDBJ databases">
        <authorList>
            <person name="Sun Q."/>
            <person name="Mori K."/>
        </authorList>
    </citation>
    <scope>NUCLEOTIDE SEQUENCE [LARGE SCALE GENOMIC DNA]</scope>
    <source>
        <strain evidence="9 10">CGMCC 1.15906</strain>
    </source>
</reference>
<dbReference type="PROSITE" id="PS01311">
    <property type="entry name" value="LGT"/>
    <property type="match status" value="1"/>
</dbReference>
<comment type="catalytic activity">
    <reaction evidence="7">
        <text>L-cysteinyl-[prolipoprotein] + a 1,2-diacyl-sn-glycero-3-phospho-(1'-sn-glycerol) = an S-1,2-diacyl-sn-glyceryl-L-cysteinyl-[prolipoprotein] + sn-glycerol 1-phosphate + H(+)</text>
        <dbReference type="Rhea" id="RHEA:56712"/>
        <dbReference type="Rhea" id="RHEA-COMP:14679"/>
        <dbReference type="Rhea" id="RHEA-COMP:14680"/>
        <dbReference type="ChEBI" id="CHEBI:15378"/>
        <dbReference type="ChEBI" id="CHEBI:29950"/>
        <dbReference type="ChEBI" id="CHEBI:57685"/>
        <dbReference type="ChEBI" id="CHEBI:64716"/>
        <dbReference type="ChEBI" id="CHEBI:140658"/>
        <dbReference type="EC" id="2.5.1.145"/>
    </reaction>
</comment>
<feature type="compositionally biased region" description="Acidic residues" evidence="8">
    <location>
        <begin position="298"/>
        <end position="314"/>
    </location>
</feature>
<dbReference type="InterPro" id="IPR001640">
    <property type="entry name" value="Lgt"/>
</dbReference>
<dbReference type="GO" id="GO:0008961">
    <property type="term" value="F:phosphatidylglycerol-prolipoprotein diacylglyceryl transferase activity"/>
    <property type="evidence" value="ECO:0007669"/>
    <property type="project" value="UniProtKB-EC"/>
</dbReference>
<feature type="transmembrane region" description="Helical" evidence="7">
    <location>
        <begin position="130"/>
        <end position="148"/>
    </location>
</feature>
<proteinExistence type="inferred from homology"/>
<gene>
    <name evidence="7 9" type="primary">lgt</name>
    <name evidence="9" type="ORF">ACFFGN_14010</name>
</gene>
<feature type="binding site" evidence="7">
    <location>
        <position position="149"/>
    </location>
    <ligand>
        <name>a 1,2-diacyl-sn-glycero-3-phospho-(1'-sn-glycerol)</name>
        <dbReference type="ChEBI" id="CHEBI:64716"/>
    </ligand>
</feature>
<dbReference type="NCBIfam" id="TIGR00544">
    <property type="entry name" value="lgt"/>
    <property type="match status" value="1"/>
</dbReference>
<feature type="transmembrane region" description="Helical" evidence="7">
    <location>
        <begin position="101"/>
        <end position="123"/>
    </location>
</feature>
<dbReference type="EC" id="2.5.1.145" evidence="7"/>
<dbReference type="RefSeq" id="WP_380047348.1">
    <property type="nucleotide sequence ID" value="NZ_JBHLTC010000018.1"/>
</dbReference>
<protein>
    <recommendedName>
        <fullName evidence="7">Phosphatidylglycerol--prolipoprotein diacylglyceryl transferase</fullName>
        <ecNumber evidence="7">2.5.1.145</ecNumber>
    </recommendedName>
</protein>
<evidence type="ECO:0000256" key="5">
    <source>
        <dbReference type="ARBA" id="ARBA00022989"/>
    </source>
</evidence>
<keyword evidence="4 7" id="KW-0812">Transmembrane</keyword>
<feature type="region of interest" description="Disordered" evidence="8">
    <location>
        <begin position="278"/>
        <end position="374"/>
    </location>
</feature>
<evidence type="ECO:0000256" key="6">
    <source>
        <dbReference type="ARBA" id="ARBA00023136"/>
    </source>
</evidence>
<evidence type="ECO:0000256" key="3">
    <source>
        <dbReference type="ARBA" id="ARBA00022679"/>
    </source>
</evidence>
<dbReference type="Pfam" id="PF01790">
    <property type="entry name" value="LGT"/>
    <property type="match status" value="1"/>
</dbReference>
<comment type="subcellular location">
    <subcellularLocation>
        <location evidence="7">Cell membrane</location>
        <topology evidence="7">Multi-pass membrane protein</topology>
    </subcellularLocation>
</comment>
<evidence type="ECO:0000256" key="8">
    <source>
        <dbReference type="SAM" id="MobiDB-lite"/>
    </source>
</evidence>
<feature type="compositionally biased region" description="Low complexity" evidence="8">
    <location>
        <begin position="283"/>
        <end position="297"/>
    </location>
</feature>
<evidence type="ECO:0000256" key="7">
    <source>
        <dbReference type="HAMAP-Rule" id="MF_01147"/>
    </source>
</evidence>
<dbReference type="PANTHER" id="PTHR30589:SF0">
    <property type="entry name" value="PHOSPHATIDYLGLYCEROL--PROLIPOPROTEIN DIACYLGLYCERYL TRANSFERASE"/>
    <property type="match status" value="1"/>
</dbReference>
<feature type="compositionally biased region" description="Low complexity" evidence="8">
    <location>
        <begin position="332"/>
        <end position="345"/>
    </location>
</feature>
<dbReference type="HAMAP" id="MF_01147">
    <property type="entry name" value="Lgt"/>
    <property type="match status" value="1"/>
</dbReference>
<keyword evidence="6 7" id="KW-0472">Membrane</keyword>
<comment type="similarity">
    <text evidence="1 7">Belongs to the Lgt family.</text>
</comment>
<evidence type="ECO:0000256" key="1">
    <source>
        <dbReference type="ARBA" id="ARBA00007150"/>
    </source>
</evidence>
<keyword evidence="10" id="KW-1185">Reference proteome</keyword>
<comment type="pathway">
    <text evidence="7">Protein modification; lipoprotein biosynthesis (diacylglyceryl transfer).</text>
</comment>
<keyword evidence="3 7" id="KW-0808">Transferase</keyword>
<dbReference type="EMBL" id="JBHLTC010000018">
    <property type="protein sequence ID" value="MFC0625189.1"/>
    <property type="molecule type" value="Genomic_DNA"/>
</dbReference>
<feature type="transmembrane region" description="Helical" evidence="7">
    <location>
        <begin position="190"/>
        <end position="207"/>
    </location>
</feature>
<dbReference type="Proteomes" id="UP001589890">
    <property type="component" value="Unassembled WGS sequence"/>
</dbReference>
<feature type="transmembrane region" description="Helical" evidence="7">
    <location>
        <begin position="59"/>
        <end position="81"/>
    </location>
</feature>
<evidence type="ECO:0000313" key="9">
    <source>
        <dbReference type="EMBL" id="MFC0625189.1"/>
    </source>
</evidence>
<evidence type="ECO:0000256" key="2">
    <source>
        <dbReference type="ARBA" id="ARBA00022475"/>
    </source>
</evidence>
<evidence type="ECO:0000313" key="10">
    <source>
        <dbReference type="Proteomes" id="UP001589890"/>
    </source>
</evidence>